<dbReference type="OrthoDB" id="5588333at2759"/>
<evidence type="ECO:0000256" key="1">
    <source>
        <dbReference type="SAM" id="MobiDB-lite"/>
    </source>
</evidence>
<evidence type="ECO:0000313" key="2">
    <source>
        <dbReference type="EMBL" id="OMH85758.1"/>
    </source>
</evidence>
<comment type="caution">
    <text evidence="2">The sequence shown here is derived from an EMBL/GenBank/DDBJ whole genome shotgun (WGS) entry which is preliminary data.</text>
</comment>
<evidence type="ECO:0000313" key="3">
    <source>
        <dbReference type="Proteomes" id="UP000188320"/>
    </source>
</evidence>
<organism evidence="2 3">
    <name type="scientific">Zancudomyces culisetae</name>
    <name type="common">Gut fungus</name>
    <name type="synonym">Smittium culisetae</name>
    <dbReference type="NCBI Taxonomy" id="1213189"/>
    <lineage>
        <taxon>Eukaryota</taxon>
        <taxon>Fungi</taxon>
        <taxon>Fungi incertae sedis</taxon>
        <taxon>Zoopagomycota</taxon>
        <taxon>Kickxellomycotina</taxon>
        <taxon>Harpellomycetes</taxon>
        <taxon>Harpellales</taxon>
        <taxon>Legeriomycetaceae</taxon>
        <taxon>Zancudomyces</taxon>
    </lineage>
</organism>
<reference evidence="3" key="1">
    <citation type="submission" date="2017-01" db="EMBL/GenBank/DDBJ databases">
        <authorList>
            <person name="Wang Y."/>
            <person name="White M."/>
            <person name="Kvist S."/>
            <person name="Moncalvo J.-M."/>
        </authorList>
    </citation>
    <scope>NUCLEOTIDE SEQUENCE [LARGE SCALE GENOMIC DNA]</scope>
    <source>
        <strain evidence="3">COL-18-3</strain>
    </source>
</reference>
<protein>
    <submittedName>
        <fullName evidence="2">Uncharacterized protein</fullName>
    </submittedName>
</protein>
<accession>A0A1R1PXW2</accession>
<dbReference type="EMBL" id="LSSK01000047">
    <property type="protein sequence ID" value="OMH85758.1"/>
    <property type="molecule type" value="Genomic_DNA"/>
</dbReference>
<feature type="region of interest" description="Disordered" evidence="1">
    <location>
        <begin position="60"/>
        <end position="113"/>
    </location>
</feature>
<feature type="region of interest" description="Disordered" evidence="1">
    <location>
        <begin position="1"/>
        <end position="46"/>
    </location>
</feature>
<keyword evidence="3" id="KW-1185">Reference proteome</keyword>
<dbReference type="AlphaFoldDB" id="A0A1R1PXW2"/>
<proteinExistence type="predicted"/>
<sequence>MQATWDGALSRTGRHTAVPGARRKPKIQSILTTSRQQSTRWMPRPSLSTSRVGAIKSDVHQDCSDVGSPRHRSVCISTEPEGPEVHELVSGPPSSSNERPATPLESTDEQKQELEARRVEIKRARYVQKGLNDNSVALFTDNQRISHLDTRYSRIQLKFIKFCDERGVSASDFSYVDLINFCCYVSTLVLWGINDTLSFENPTRNLCFLQAICGFKRPSDIERIDNWKTTMTNDILNLVVIQPKEKRMSLSITKSVSIHKHSVDYMCPVATYSSYKKHFTSFAFNIAQQHPRK</sequence>
<feature type="compositionally biased region" description="Polar residues" evidence="1">
    <location>
        <begin position="29"/>
        <end position="46"/>
    </location>
</feature>
<name>A0A1R1PXW2_ZANCU</name>
<dbReference type="Proteomes" id="UP000188320">
    <property type="component" value="Unassembled WGS sequence"/>
</dbReference>
<gene>
    <name evidence="2" type="ORF">AX774_g685</name>
</gene>